<protein>
    <submittedName>
        <fullName evidence="2">Uncharacterized protein</fullName>
    </submittedName>
</protein>
<evidence type="ECO:0000313" key="2">
    <source>
        <dbReference type="EMBL" id="APE43036.1"/>
    </source>
</evidence>
<keyword evidence="3" id="KW-1185">Reference proteome</keyword>
<name>A0A1J0WFD7_9RHOB</name>
<evidence type="ECO:0000256" key="1">
    <source>
        <dbReference type="SAM" id="MobiDB-lite"/>
    </source>
</evidence>
<accession>A0A1J0WFD7</accession>
<dbReference type="AlphaFoldDB" id="A0A1J0WFD7"/>
<evidence type="ECO:0000313" key="3">
    <source>
        <dbReference type="Proteomes" id="UP000181897"/>
    </source>
</evidence>
<gene>
    <name evidence="2" type="ORF">BOO69_06095</name>
</gene>
<dbReference type="EMBL" id="CP018076">
    <property type="protein sequence ID" value="APE43036.1"/>
    <property type="molecule type" value="Genomic_DNA"/>
</dbReference>
<dbReference type="Proteomes" id="UP000181897">
    <property type="component" value="Chromosome"/>
</dbReference>
<sequence>MTGADRIPGSSVVGHLTDIPLWEAELILSMRLWRESPEGQAEVSRGFARCYGPAGGAAETRGFDRLLGALCRHARRPLTWHGLGCSCIGADEAVLQTFVREAAQGDLAEAAMIASLIAPAAQAEHLALMAAQVGRAMQGMARSAPPSRPGRPGAATPVLH</sequence>
<dbReference type="RefSeq" id="WP_071971241.1">
    <property type="nucleotide sequence ID" value="NZ_CP018076.1"/>
</dbReference>
<reference evidence="2 3" key="1">
    <citation type="submission" date="2016-11" db="EMBL/GenBank/DDBJ databases">
        <title>Complete genome sequence of Sulfitobacter sp. AM1-D1, a toxic bacteria associated with marine dinoflagellate Alexandrium minutum in East China Sea.</title>
        <authorList>
            <person name="Yang Q."/>
            <person name="Zhang X."/>
            <person name="Tian X."/>
        </authorList>
    </citation>
    <scope>NUCLEOTIDE SEQUENCE [LARGE SCALE GENOMIC DNA]</scope>
    <source>
        <strain evidence="2 3">AM1-D1</strain>
    </source>
</reference>
<feature type="region of interest" description="Disordered" evidence="1">
    <location>
        <begin position="139"/>
        <end position="160"/>
    </location>
</feature>
<organism evidence="2 3">
    <name type="scientific">Sulfitobacter alexandrii</name>
    <dbReference type="NCBI Taxonomy" id="1917485"/>
    <lineage>
        <taxon>Bacteria</taxon>
        <taxon>Pseudomonadati</taxon>
        <taxon>Pseudomonadota</taxon>
        <taxon>Alphaproteobacteria</taxon>
        <taxon>Rhodobacterales</taxon>
        <taxon>Roseobacteraceae</taxon>
        <taxon>Sulfitobacter</taxon>
    </lineage>
</organism>
<dbReference type="KEGG" id="suam:BOO69_06095"/>
<dbReference type="OrthoDB" id="7874397at2"/>
<dbReference type="STRING" id="1917485.BOO69_06095"/>
<feature type="compositionally biased region" description="Low complexity" evidence="1">
    <location>
        <begin position="141"/>
        <end position="160"/>
    </location>
</feature>
<proteinExistence type="predicted"/>